<proteinExistence type="predicted"/>
<reference evidence="3" key="2">
    <citation type="submission" date="2013-12" db="EMBL/GenBank/DDBJ databases">
        <authorList>
            <person name="Yu Y."/>
            <person name="Lee S."/>
            <person name="de Baynast K."/>
            <person name="Wissotski M."/>
            <person name="Liu L."/>
            <person name="Talag J."/>
            <person name="Goicoechea J."/>
            <person name="Angelova A."/>
            <person name="Jetty R."/>
            <person name="Kudrna D."/>
            <person name="Golser W."/>
            <person name="Rivera L."/>
            <person name="Zhang J."/>
            <person name="Wing R."/>
        </authorList>
    </citation>
    <scope>NUCLEOTIDE SEQUENCE</scope>
</reference>
<sequence>MGQYFSSSSRKTVADHAGGGATAAGGDFKWQEQQLEKRSRKGMKHAYDASNKDDLVLVVSLDAITKIGWRAAWFLGDGVSSISPARALSPPRPAELAHCRRHPRDLDACGGSSVTTATHGISPPAGARPSPPPHAGSSLLVRDEGG</sequence>
<dbReference type="Gramene" id="LPERR12G11200.1">
    <property type="protein sequence ID" value="LPERR12G11200.1"/>
    <property type="gene ID" value="LPERR12G11200"/>
</dbReference>
<evidence type="ECO:0000313" key="2">
    <source>
        <dbReference type="EnsemblPlants" id="LPERR12G11200.1"/>
    </source>
</evidence>
<evidence type="ECO:0000313" key="3">
    <source>
        <dbReference type="Proteomes" id="UP000032180"/>
    </source>
</evidence>
<reference evidence="2 3" key="1">
    <citation type="submission" date="2012-08" db="EMBL/GenBank/DDBJ databases">
        <title>Oryza genome evolution.</title>
        <authorList>
            <person name="Wing R.A."/>
        </authorList>
    </citation>
    <scope>NUCLEOTIDE SEQUENCE</scope>
</reference>
<protein>
    <submittedName>
        <fullName evidence="2">Uncharacterized protein</fullName>
    </submittedName>
</protein>
<reference evidence="2" key="3">
    <citation type="submission" date="2015-04" db="UniProtKB">
        <authorList>
            <consortium name="EnsemblPlants"/>
        </authorList>
    </citation>
    <scope>IDENTIFICATION</scope>
</reference>
<evidence type="ECO:0000256" key="1">
    <source>
        <dbReference type="SAM" id="MobiDB-lite"/>
    </source>
</evidence>
<dbReference type="EnsemblPlants" id="LPERR12G11200.1">
    <property type="protein sequence ID" value="LPERR12G11200.1"/>
    <property type="gene ID" value="LPERR12G11200"/>
</dbReference>
<dbReference type="HOGENOM" id="CLU_1780121_0_0_1"/>
<feature type="region of interest" description="Disordered" evidence="1">
    <location>
        <begin position="1"/>
        <end position="46"/>
    </location>
</feature>
<keyword evidence="3" id="KW-1185">Reference proteome</keyword>
<dbReference type="Proteomes" id="UP000032180">
    <property type="component" value="Chromosome 12"/>
</dbReference>
<accession>A0A0D9XZQ8</accession>
<organism evidence="2 3">
    <name type="scientific">Leersia perrieri</name>
    <dbReference type="NCBI Taxonomy" id="77586"/>
    <lineage>
        <taxon>Eukaryota</taxon>
        <taxon>Viridiplantae</taxon>
        <taxon>Streptophyta</taxon>
        <taxon>Embryophyta</taxon>
        <taxon>Tracheophyta</taxon>
        <taxon>Spermatophyta</taxon>
        <taxon>Magnoliopsida</taxon>
        <taxon>Liliopsida</taxon>
        <taxon>Poales</taxon>
        <taxon>Poaceae</taxon>
        <taxon>BOP clade</taxon>
        <taxon>Oryzoideae</taxon>
        <taxon>Oryzeae</taxon>
        <taxon>Oryzinae</taxon>
        <taxon>Leersia</taxon>
    </lineage>
</organism>
<feature type="region of interest" description="Disordered" evidence="1">
    <location>
        <begin position="103"/>
        <end position="146"/>
    </location>
</feature>
<name>A0A0D9XZQ8_9ORYZ</name>
<dbReference type="AlphaFoldDB" id="A0A0D9XZQ8"/>
<feature type="compositionally biased region" description="Polar residues" evidence="1">
    <location>
        <begin position="1"/>
        <end position="11"/>
    </location>
</feature>